<evidence type="ECO:0000256" key="1">
    <source>
        <dbReference type="SAM" id="MobiDB-lite"/>
    </source>
</evidence>
<dbReference type="OMA" id="PNAYPME"/>
<evidence type="ECO:0000256" key="2">
    <source>
        <dbReference type="SAM" id="Phobius"/>
    </source>
</evidence>
<name>A0A1M2VE54_TRAPU</name>
<dbReference type="AlphaFoldDB" id="A0A1M2VE54"/>
<keyword evidence="2" id="KW-0812">Transmembrane</keyword>
<organism evidence="3 4">
    <name type="scientific">Trametes pubescens</name>
    <name type="common">White-rot fungus</name>
    <dbReference type="NCBI Taxonomy" id="154538"/>
    <lineage>
        <taxon>Eukaryota</taxon>
        <taxon>Fungi</taxon>
        <taxon>Dikarya</taxon>
        <taxon>Basidiomycota</taxon>
        <taxon>Agaricomycotina</taxon>
        <taxon>Agaricomycetes</taxon>
        <taxon>Polyporales</taxon>
        <taxon>Polyporaceae</taxon>
        <taxon>Trametes</taxon>
    </lineage>
</organism>
<comment type="caution">
    <text evidence="3">The sequence shown here is derived from an EMBL/GenBank/DDBJ whole genome shotgun (WGS) entry which is preliminary data.</text>
</comment>
<feature type="transmembrane region" description="Helical" evidence="2">
    <location>
        <begin position="6"/>
        <end position="24"/>
    </location>
</feature>
<keyword evidence="2" id="KW-1133">Transmembrane helix</keyword>
<evidence type="ECO:0000313" key="4">
    <source>
        <dbReference type="Proteomes" id="UP000184267"/>
    </source>
</evidence>
<feature type="compositionally biased region" description="Basic and acidic residues" evidence="1">
    <location>
        <begin position="174"/>
        <end position="212"/>
    </location>
</feature>
<keyword evidence="2" id="KW-0472">Membrane</keyword>
<feature type="transmembrane region" description="Helical" evidence="2">
    <location>
        <begin position="77"/>
        <end position="98"/>
    </location>
</feature>
<proteinExistence type="predicted"/>
<sequence>MLSLVGSLAVVAAGFLRVVIHFVYKSGLIDECEKIAQGEGIDIRFGIWFHHFKEKLTAPEAQSFCNSAWNKDSLREILFLIFEILFSIFFTMIAFAYYHQVQDPTSAANVQRAPVPAAQGYPEHYNRPYDSDPYAPSYAPYDAAAAAAPSYQAYAPPPGPPPSHMGYGVGMDAGGDHKDTKDRELRDDESDVTKFDDPFADFDTPHLSKQPEAHTTPMH</sequence>
<gene>
    <name evidence="3" type="ORF">TRAPUB_3221</name>
</gene>
<feature type="region of interest" description="Disordered" evidence="1">
    <location>
        <begin position="152"/>
        <end position="219"/>
    </location>
</feature>
<dbReference type="Proteomes" id="UP000184267">
    <property type="component" value="Unassembled WGS sequence"/>
</dbReference>
<dbReference type="OrthoDB" id="3352285at2759"/>
<dbReference type="EMBL" id="MNAD01001365">
    <property type="protein sequence ID" value="OJT05931.1"/>
    <property type="molecule type" value="Genomic_DNA"/>
</dbReference>
<accession>A0A1M2VE54</accession>
<protein>
    <submittedName>
        <fullName evidence="3">Uncharacterized protein</fullName>
    </submittedName>
</protein>
<keyword evidence="4" id="KW-1185">Reference proteome</keyword>
<evidence type="ECO:0000313" key="3">
    <source>
        <dbReference type="EMBL" id="OJT05931.1"/>
    </source>
</evidence>
<reference evidence="3 4" key="1">
    <citation type="submission" date="2016-10" db="EMBL/GenBank/DDBJ databases">
        <title>Genome sequence of the basidiomycete white-rot fungus Trametes pubescens.</title>
        <authorList>
            <person name="Makela M.R."/>
            <person name="Granchi Z."/>
            <person name="Peng M."/>
            <person name="De Vries R.P."/>
            <person name="Grigoriev I."/>
            <person name="Riley R."/>
            <person name="Hilden K."/>
        </authorList>
    </citation>
    <scope>NUCLEOTIDE SEQUENCE [LARGE SCALE GENOMIC DNA]</scope>
    <source>
        <strain evidence="3 4">FBCC735</strain>
    </source>
</reference>